<evidence type="ECO:0000313" key="10">
    <source>
        <dbReference type="Proteomes" id="UP000523087"/>
    </source>
</evidence>
<comment type="caution">
    <text evidence="9">The sequence shown here is derived from an EMBL/GenBank/DDBJ whole genome shotgun (WGS) entry which is preliminary data.</text>
</comment>
<comment type="subcellular location">
    <subcellularLocation>
        <location evidence="1">Cell membrane</location>
        <topology evidence="1">Single-pass membrane protein</topology>
    </subcellularLocation>
</comment>
<sequence length="363" mass="42615">MKKGIVLEVDDDFVTLLTPEGEFVQVKNEHDCEIGEEIEGTVMGKPIVRHHSLRYVILSLVAACVLIFATLFHLPSNEVYAYMSIDINPSVEIGVNEQLQVLKIQAYNREGKDIVSRLSDWNKKKFVDVTREIIELSMKRGYLQKGGQVLIATVEKEHHRNSSHELSTELTKIQRSYQQKNIVVKTTTSTMGVRKEAIKKGITTGKFLQIEKKKEKNEGETKQKSDTPLLQKSKPNAPTESNHKKEEKQLKKELENHSEKQLTPKQSLHKKIEEKGYLLKQEERSFQPEKKEKVIKLRAEKQQKEVRQKEEYRKEGRQKEVFQREEYRKEGHQKGVFQREEYRKEGRQKGVRQKEEHRTEQWR</sequence>
<dbReference type="Pfam" id="PF12791">
    <property type="entry name" value="RsgI_N"/>
    <property type="match status" value="1"/>
</dbReference>
<dbReference type="RefSeq" id="WP_181555199.1">
    <property type="nucleotide sequence ID" value="NZ_JACDUT010000002.1"/>
</dbReference>
<organism evidence="9 10">
    <name type="scientific">Thermaerobacillus caldiproteolyticus</name>
    <dbReference type="NCBI Taxonomy" id="247480"/>
    <lineage>
        <taxon>Bacteria</taxon>
        <taxon>Bacillati</taxon>
        <taxon>Bacillota</taxon>
        <taxon>Bacilli</taxon>
        <taxon>Bacillales</taxon>
        <taxon>Anoxybacillaceae</taxon>
        <taxon>Thermaerobacillus</taxon>
    </lineage>
</organism>
<name>A0A7W0BXR9_9BACL</name>
<evidence type="ECO:0000256" key="4">
    <source>
        <dbReference type="ARBA" id="ARBA00022989"/>
    </source>
</evidence>
<feature type="region of interest" description="Disordered" evidence="6">
    <location>
        <begin position="213"/>
        <end position="363"/>
    </location>
</feature>
<dbReference type="Pfam" id="PF23750">
    <property type="entry name" value="RsgI_M"/>
    <property type="match status" value="1"/>
</dbReference>
<dbReference type="InterPro" id="IPR024449">
    <property type="entry name" value="Anti-sigma_RsgI_N"/>
</dbReference>
<feature type="compositionally biased region" description="Polar residues" evidence="6">
    <location>
        <begin position="226"/>
        <end position="240"/>
    </location>
</feature>
<evidence type="ECO:0000256" key="5">
    <source>
        <dbReference type="ARBA" id="ARBA00023136"/>
    </source>
</evidence>
<keyword evidence="2" id="KW-1003">Cell membrane</keyword>
<evidence type="ECO:0000256" key="7">
    <source>
        <dbReference type="SAM" id="Phobius"/>
    </source>
</evidence>
<dbReference type="Proteomes" id="UP000523087">
    <property type="component" value="Unassembled WGS sequence"/>
</dbReference>
<proteinExistence type="predicted"/>
<dbReference type="GO" id="GO:0005886">
    <property type="term" value="C:plasma membrane"/>
    <property type="evidence" value="ECO:0007669"/>
    <property type="project" value="UniProtKB-SubCell"/>
</dbReference>
<keyword evidence="5 7" id="KW-0472">Membrane</keyword>
<keyword evidence="10" id="KW-1185">Reference proteome</keyword>
<dbReference type="PROSITE" id="PS51849">
    <property type="entry name" value="RSGI_N"/>
    <property type="match status" value="1"/>
</dbReference>
<accession>A0A7W0BXR9</accession>
<evidence type="ECO:0000256" key="3">
    <source>
        <dbReference type="ARBA" id="ARBA00022692"/>
    </source>
</evidence>
<feature type="compositionally biased region" description="Basic and acidic residues" evidence="6">
    <location>
        <begin position="270"/>
        <end position="363"/>
    </location>
</feature>
<keyword evidence="4 7" id="KW-1133">Transmembrane helix</keyword>
<dbReference type="InterPro" id="IPR055431">
    <property type="entry name" value="RsgI_M"/>
</dbReference>
<dbReference type="EMBL" id="JACDUT010000002">
    <property type="protein sequence ID" value="MBA2874283.1"/>
    <property type="molecule type" value="Genomic_DNA"/>
</dbReference>
<evidence type="ECO:0000259" key="8">
    <source>
        <dbReference type="PROSITE" id="PS51849"/>
    </source>
</evidence>
<feature type="compositionally biased region" description="Basic and acidic residues" evidence="6">
    <location>
        <begin position="241"/>
        <end position="262"/>
    </location>
</feature>
<evidence type="ECO:0000256" key="1">
    <source>
        <dbReference type="ARBA" id="ARBA00004162"/>
    </source>
</evidence>
<reference evidence="9 10" key="1">
    <citation type="submission" date="2020-07" db="EMBL/GenBank/DDBJ databases">
        <title>Genomic Encyclopedia of Type Strains, Phase IV (KMG-IV): sequencing the most valuable type-strain genomes for metagenomic binning, comparative biology and taxonomic classification.</title>
        <authorList>
            <person name="Goeker M."/>
        </authorList>
    </citation>
    <scope>NUCLEOTIDE SEQUENCE [LARGE SCALE GENOMIC DNA]</scope>
    <source>
        <strain evidence="9 10">DSM 15730</strain>
    </source>
</reference>
<dbReference type="AlphaFoldDB" id="A0A7W0BXR9"/>
<evidence type="ECO:0000256" key="2">
    <source>
        <dbReference type="ARBA" id="ARBA00022475"/>
    </source>
</evidence>
<feature type="domain" description="RsgI N-terminal anti-sigma" evidence="8">
    <location>
        <begin position="2"/>
        <end position="49"/>
    </location>
</feature>
<feature type="transmembrane region" description="Helical" evidence="7">
    <location>
        <begin position="53"/>
        <end position="74"/>
    </location>
</feature>
<protein>
    <recommendedName>
        <fullName evidence="8">RsgI N-terminal anti-sigma domain-containing protein</fullName>
    </recommendedName>
</protein>
<evidence type="ECO:0000256" key="6">
    <source>
        <dbReference type="SAM" id="MobiDB-lite"/>
    </source>
</evidence>
<evidence type="ECO:0000313" key="9">
    <source>
        <dbReference type="EMBL" id="MBA2874283.1"/>
    </source>
</evidence>
<gene>
    <name evidence="9" type="ORF">HNR31_001053</name>
</gene>
<keyword evidence="3 7" id="KW-0812">Transmembrane</keyword>
<feature type="compositionally biased region" description="Basic and acidic residues" evidence="6">
    <location>
        <begin position="213"/>
        <end position="225"/>
    </location>
</feature>